<dbReference type="Proteomes" id="UP000237105">
    <property type="component" value="Unassembled WGS sequence"/>
</dbReference>
<dbReference type="EMBL" id="JXTB01000053">
    <property type="protein sequence ID" value="PON70025.1"/>
    <property type="molecule type" value="Genomic_DNA"/>
</dbReference>
<sequence length="92" mass="10063">MRSTVEFVSFGIILSQGVSPAPIESKLQLNHQSLAGQECYAKSALSFMRSTVEFVSFGIILSQGVPPAPIESKASTLRKTYKFAKQAAKYFD</sequence>
<comment type="caution">
    <text evidence="1">The sequence shown here is derived from an EMBL/GenBank/DDBJ whole genome shotgun (WGS) entry which is preliminary data.</text>
</comment>
<reference evidence="2" key="1">
    <citation type="submission" date="2016-06" db="EMBL/GenBank/DDBJ databases">
        <title>Parallel loss of symbiosis genes in relatives of nitrogen-fixing non-legume Parasponia.</title>
        <authorList>
            <person name="Van Velzen R."/>
            <person name="Holmer R."/>
            <person name="Bu F."/>
            <person name="Rutten L."/>
            <person name="Van Zeijl A."/>
            <person name="Liu W."/>
            <person name="Santuari L."/>
            <person name="Cao Q."/>
            <person name="Sharma T."/>
            <person name="Shen D."/>
            <person name="Roswanjaya Y."/>
            <person name="Wardhani T."/>
            <person name="Kalhor M.S."/>
            <person name="Jansen J."/>
            <person name="Van den Hoogen J."/>
            <person name="Gungor B."/>
            <person name="Hartog M."/>
            <person name="Hontelez J."/>
            <person name="Verver J."/>
            <person name="Yang W.-C."/>
            <person name="Schijlen E."/>
            <person name="Repin R."/>
            <person name="Schilthuizen M."/>
            <person name="Schranz E."/>
            <person name="Heidstra R."/>
            <person name="Miyata K."/>
            <person name="Fedorova E."/>
            <person name="Kohlen W."/>
            <person name="Bisseling T."/>
            <person name="Smit S."/>
            <person name="Geurts R."/>
        </authorList>
    </citation>
    <scope>NUCLEOTIDE SEQUENCE [LARGE SCALE GENOMIC DNA]</scope>
    <source>
        <strain evidence="2">cv. WU1-14</strain>
    </source>
</reference>
<keyword evidence="2" id="KW-1185">Reference proteome</keyword>
<name>A0A2P5D9Q9_PARAD</name>
<organism evidence="1 2">
    <name type="scientific">Parasponia andersonii</name>
    <name type="common">Sponia andersonii</name>
    <dbReference type="NCBI Taxonomy" id="3476"/>
    <lineage>
        <taxon>Eukaryota</taxon>
        <taxon>Viridiplantae</taxon>
        <taxon>Streptophyta</taxon>
        <taxon>Embryophyta</taxon>
        <taxon>Tracheophyta</taxon>
        <taxon>Spermatophyta</taxon>
        <taxon>Magnoliopsida</taxon>
        <taxon>eudicotyledons</taxon>
        <taxon>Gunneridae</taxon>
        <taxon>Pentapetalae</taxon>
        <taxon>rosids</taxon>
        <taxon>fabids</taxon>
        <taxon>Rosales</taxon>
        <taxon>Cannabaceae</taxon>
        <taxon>Parasponia</taxon>
    </lineage>
</organism>
<evidence type="ECO:0000313" key="2">
    <source>
        <dbReference type="Proteomes" id="UP000237105"/>
    </source>
</evidence>
<proteinExistence type="predicted"/>
<gene>
    <name evidence="1" type="ORF">PanWU01x14_084890</name>
</gene>
<accession>A0A2P5D9Q9</accession>
<protein>
    <submittedName>
        <fullName evidence="1">Uncharacterized protein</fullName>
    </submittedName>
</protein>
<dbReference type="AlphaFoldDB" id="A0A2P5D9Q9"/>
<evidence type="ECO:0000313" key="1">
    <source>
        <dbReference type="EMBL" id="PON70025.1"/>
    </source>
</evidence>